<protein>
    <submittedName>
        <fullName evidence="1">Uncharacterized protein</fullName>
    </submittedName>
</protein>
<comment type="caution">
    <text evidence="1">The sequence shown here is derived from an EMBL/GenBank/DDBJ whole genome shotgun (WGS) entry which is preliminary data.</text>
</comment>
<dbReference type="AlphaFoldDB" id="A0A3M7Q0M8"/>
<evidence type="ECO:0000313" key="1">
    <source>
        <dbReference type="EMBL" id="RNA04561.1"/>
    </source>
</evidence>
<sequence length="70" mass="8129">MGLSPPLKSSVYQKCKLSIFKIGEKVLCLHQSRNEAAKSKKVNEKENKTDFEIGLYLLNKSEEKDFEFQY</sequence>
<dbReference type="EMBL" id="REGN01008048">
    <property type="protein sequence ID" value="RNA04561.1"/>
    <property type="molecule type" value="Genomic_DNA"/>
</dbReference>
<reference evidence="1 2" key="1">
    <citation type="journal article" date="2018" name="Sci. Rep.">
        <title>Genomic signatures of local adaptation to the degree of environmental predictability in rotifers.</title>
        <authorList>
            <person name="Franch-Gras L."/>
            <person name="Hahn C."/>
            <person name="Garcia-Roger E.M."/>
            <person name="Carmona M.J."/>
            <person name="Serra M."/>
            <person name="Gomez A."/>
        </authorList>
    </citation>
    <scope>NUCLEOTIDE SEQUENCE [LARGE SCALE GENOMIC DNA]</scope>
    <source>
        <strain evidence="1">HYR1</strain>
    </source>
</reference>
<accession>A0A3M7Q0M8</accession>
<dbReference type="Proteomes" id="UP000276133">
    <property type="component" value="Unassembled WGS sequence"/>
</dbReference>
<keyword evidence="2" id="KW-1185">Reference proteome</keyword>
<organism evidence="1 2">
    <name type="scientific">Brachionus plicatilis</name>
    <name type="common">Marine rotifer</name>
    <name type="synonym">Brachionus muelleri</name>
    <dbReference type="NCBI Taxonomy" id="10195"/>
    <lineage>
        <taxon>Eukaryota</taxon>
        <taxon>Metazoa</taxon>
        <taxon>Spiralia</taxon>
        <taxon>Gnathifera</taxon>
        <taxon>Rotifera</taxon>
        <taxon>Eurotatoria</taxon>
        <taxon>Monogononta</taxon>
        <taxon>Pseudotrocha</taxon>
        <taxon>Ploima</taxon>
        <taxon>Brachionidae</taxon>
        <taxon>Brachionus</taxon>
    </lineage>
</organism>
<evidence type="ECO:0000313" key="2">
    <source>
        <dbReference type="Proteomes" id="UP000276133"/>
    </source>
</evidence>
<proteinExistence type="predicted"/>
<gene>
    <name evidence="1" type="ORF">BpHYR1_001542</name>
</gene>
<name>A0A3M7Q0M8_BRAPC</name>